<reference evidence="2" key="1">
    <citation type="journal article" date="2019" name="Int. J. Syst. Evol. Microbiol.">
        <title>The Global Catalogue of Microorganisms (GCM) 10K type strain sequencing project: providing services to taxonomists for standard genome sequencing and annotation.</title>
        <authorList>
            <consortium name="The Broad Institute Genomics Platform"/>
            <consortium name="The Broad Institute Genome Sequencing Center for Infectious Disease"/>
            <person name="Wu L."/>
            <person name="Ma J."/>
        </authorList>
    </citation>
    <scope>NUCLEOTIDE SEQUENCE [LARGE SCALE GENOMIC DNA]</scope>
    <source>
        <strain evidence="2">NBRC 112416</strain>
    </source>
</reference>
<gene>
    <name evidence="1" type="ORF">GCM10010862_33490</name>
</gene>
<dbReference type="RefSeq" id="WP_284341507.1">
    <property type="nucleotide sequence ID" value="NZ_BSNS01000017.1"/>
</dbReference>
<dbReference type="Proteomes" id="UP001156691">
    <property type="component" value="Unassembled WGS sequence"/>
</dbReference>
<dbReference type="InterPro" id="IPR011008">
    <property type="entry name" value="Dimeric_a/b-barrel"/>
</dbReference>
<name>A0ABQ5W7L8_9HYPH</name>
<protein>
    <submittedName>
        <fullName evidence="1">Antibiotic biosynthesis monooxygenase</fullName>
    </submittedName>
</protein>
<keyword evidence="1" id="KW-0560">Oxidoreductase</keyword>
<dbReference type="SUPFAM" id="SSF54909">
    <property type="entry name" value="Dimeric alpha+beta barrel"/>
    <property type="match status" value="1"/>
</dbReference>
<evidence type="ECO:0000313" key="2">
    <source>
        <dbReference type="Proteomes" id="UP001156691"/>
    </source>
</evidence>
<dbReference type="GO" id="GO:0004497">
    <property type="term" value="F:monooxygenase activity"/>
    <property type="evidence" value="ECO:0007669"/>
    <property type="project" value="UniProtKB-KW"/>
</dbReference>
<keyword evidence="2" id="KW-1185">Reference proteome</keyword>
<accession>A0ABQ5W7L8</accession>
<proteinExistence type="predicted"/>
<evidence type="ECO:0000313" key="1">
    <source>
        <dbReference type="EMBL" id="GLQ56090.1"/>
    </source>
</evidence>
<sequence length="108" mass="12543">MIFRKWSARIRTEEADEYVGYIEETGAAHYAETKGNLGYQILLRDLGDGSSEISTISWWTDLDAVRRFAGDDYQVARYYPEDDQYLLERPEFVEHHEVRGSDLARFGG</sequence>
<dbReference type="EMBL" id="BSNS01000017">
    <property type="protein sequence ID" value="GLQ56090.1"/>
    <property type="molecule type" value="Genomic_DNA"/>
</dbReference>
<comment type="caution">
    <text evidence="1">The sequence shown here is derived from an EMBL/GenBank/DDBJ whole genome shotgun (WGS) entry which is preliminary data.</text>
</comment>
<keyword evidence="1" id="KW-0503">Monooxygenase</keyword>
<organism evidence="1 2">
    <name type="scientific">Devosia nitrariae</name>
    <dbReference type="NCBI Taxonomy" id="2071872"/>
    <lineage>
        <taxon>Bacteria</taxon>
        <taxon>Pseudomonadati</taxon>
        <taxon>Pseudomonadota</taxon>
        <taxon>Alphaproteobacteria</taxon>
        <taxon>Hyphomicrobiales</taxon>
        <taxon>Devosiaceae</taxon>
        <taxon>Devosia</taxon>
    </lineage>
</organism>